<keyword evidence="2" id="KW-0479">Metal-binding</keyword>
<evidence type="ECO:0000313" key="11">
    <source>
        <dbReference type="EMBL" id="EAS84458.1"/>
    </source>
</evidence>
<comment type="caution">
    <text evidence="11">The sequence shown here is derived from an EMBL/GenBank/DDBJ whole genome shotgun (WGS) entry which is preliminary data.</text>
</comment>
<gene>
    <name evidence="11" type="ORF">PU1002_02036</name>
</gene>
<keyword evidence="5" id="KW-0408">Iron</keyword>
<dbReference type="InterPro" id="IPR044147">
    <property type="entry name" value="UdgB-like"/>
</dbReference>
<evidence type="ECO:0000256" key="5">
    <source>
        <dbReference type="ARBA" id="ARBA00023004"/>
    </source>
</evidence>
<evidence type="ECO:0000256" key="4">
    <source>
        <dbReference type="ARBA" id="ARBA00022801"/>
    </source>
</evidence>
<dbReference type="GO" id="GO:0004844">
    <property type="term" value="F:uracil DNA N-glycosylase activity"/>
    <property type="evidence" value="ECO:0007669"/>
    <property type="project" value="InterPro"/>
</dbReference>
<dbReference type="SMART" id="SM00986">
    <property type="entry name" value="UDG"/>
    <property type="match status" value="1"/>
</dbReference>
<keyword evidence="4" id="KW-0378">Hydrolase</keyword>
<evidence type="ECO:0000256" key="1">
    <source>
        <dbReference type="ARBA" id="ARBA00022485"/>
    </source>
</evidence>
<dbReference type="InterPro" id="IPR051536">
    <property type="entry name" value="UDG_Type-4/5"/>
</dbReference>
<dbReference type="RefSeq" id="WP_006997045.1">
    <property type="nucleotide sequence ID" value="NZ_CH724130.1"/>
</dbReference>
<keyword evidence="3" id="KW-0227">DNA damage</keyword>
<keyword evidence="6" id="KW-0411">Iron-sulfur</keyword>
<dbReference type="PANTHER" id="PTHR33693">
    <property type="entry name" value="TYPE-5 URACIL-DNA GLYCOSYLASE"/>
    <property type="match status" value="1"/>
</dbReference>
<sequence length="224" mass="25406">MSIKFKKLNNSIVKCKSCPRLIAFSKKISIEKRKQNMKDTYWAKPVTGFGDIKAKLLIVGLAPAAHGGTRTGRAFTGDKSGDFLFNCLFKANISNISTSKHIDDGLKLNKTYITNILKCVPPEDKPLKNELSNCSTFFKNELTLLKNLKVIIALGKVSFDNCIEFYKKNYHFDKKLIFIHGVKYLLPDNKILIPSYHPSPRNVNRKIINTQKMVSLLKKAKKII</sequence>
<organism evidence="11 12">
    <name type="scientific">Pelagibacter ubique (strain HTCC1002)</name>
    <dbReference type="NCBI Taxonomy" id="314261"/>
    <lineage>
        <taxon>Bacteria</taxon>
        <taxon>Pseudomonadati</taxon>
        <taxon>Pseudomonadota</taxon>
        <taxon>Alphaproteobacteria</taxon>
        <taxon>Candidatus Pelagibacterales</taxon>
        <taxon>Candidatus Pelagibacteraceae</taxon>
        <taxon>Candidatus Pelagibacter</taxon>
    </lineage>
</organism>
<keyword evidence="1" id="KW-0004">4Fe-4S</keyword>
<dbReference type="Gene3D" id="3.40.470.10">
    <property type="entry name" value="Uracil-DNA glycosylase-like domain"/>
    <property type="match status" value="1"/>
</dbReference>
<dbReference type="AlphaFoldDB" id="Q1V2S0"/>
<evidence type="ECO:0000313" key="12">
    <source>
        <dbReference type="Proteomes" id="UP000005306"/>
    </source>
</evidence>
<dbReference type="GO" id="GO:0006284">
    <property type="term" value="P:base-excision repair"/>
    <property type="evidence" value="ECO:0007669"/>
    <property type="project" value="InterPro"/>
</dbReference>
<evidence type="ECO:0000256" key="6">
    <source>
        <dbReference type="ARBA" id="ARBA00023014"/>
    </source>
</evidence>
<feature type="domain" description="Uracil-DNA glycosylase-like" evidence="10">
    <location>
        <begin position="47"/>
        <end position="218"/>
    </location>
</feature>
<evidence type="ECO:0000259" key="10">
    <source>
        <dbReference type="SMART" id="SM00986"/>
    </source>
</evidence>
<dbReference type="CDD" id="cd10031">
    <property type="entry name" value="UDG-F5_TTUDGB_like"/>
    <property type="match status" value="1"/>
</dbReference>
<evidence type="ECO:0000256" key="2">
    <source>
        <dbReference type="ARBA" id="ARBA00022723"/>
    </source>
</evidence>
<keyword evidence="7" id="KW-0234">DNA repair</keyword>
<dbReference type="InterPro" id="IPR036895">
    <property type="entry name" value="Uracil-DNA_glycosylase-like_sf"/>
</dbReference>
<dbReference type="GO" id="GO:0033958">
    <property type="term" value="F:DNA-deoxyinosine glycosylase activity"/>
    <property type="evidence" value="ECO:0007669"/>
    <property type="project" value="InterPro"/>
</dbReference>
<dbReference type="Proteomes" id="UP000005306">
    <property type="component" value="Unassembled WGS sequence"/>
</dbReference>
<reference evidence="11 12" key="1">
    <citation type="submission" date="2006-04" db="EMBL/GenBank/DDBJ databases">
        <authorList>
            <person name="Giovannoni S.J."/>
            <person name="Cho J.-C."/>
            <person name="Ferriera S."/>
            <person name="Johnson J."/>
            <person name="Kravitz S."/>
            <person name="Halpern A."/>
            <person name="Remington K."/>
            <person name="Beeson K."/>
            <person name="Tran B."/>
            <person name="Rogers Y.-H."/>
            <person name="Friedman R."/>
            <person name="Venter J.C."/>
        </authorList>
    </citation>
    <scope>NUCLEOTIDE SEQUENCE [LARGE SCALE GENOMIC DNA]</scope>
    <source>
        <strain evidence="11 12">HTCC1002</strain>
    </source>
</reference>
<dbReference type="PANTHER" id="PTHR33693:SF3">
    <property type="entry name" value="TYPE-5 URACIL-DNA GLYCOSYLASE"/>
    <property type="match status" value="1"/>
</dbReference>
<evidence type="ECO:0000256" key="3">
    <source>
        <dbReference type="ARBA" id="ARBA00022763"/>
    </source>
</evidence>
<proteinExistence type="inferred from homology"/>
<dbReference type="SUPFAM" id="SSF52141">
    <property type="entry name" value="Uracil-DNA glycosylase-like"/>
    <property type="match status" value="1"/>
</dbReference>
<dbReference type="SMART" id="SM00987">
    <property type="entry name" value="UreE_C"/>
    <property type="match status" value="1"/>
</dbReference>
<dbReference type="GO" id="GO:0051539">
    <property type="term" value="F:4 iron, 4 sulfur cluster binding"/>
    <property type="evidence" value="ECO:0007669"/>
    <property type="project" value="UniProtKB-KW"/>
</dbReference>
<dbReference type="GO" id="GO:0046872">
    <property type="term" value="F:metal ion binding"/>
    <property type="evidence" value="ECO:0007669"/>
    <property type="project" value="UniProtKB-KW"/>
</dbReference>
<evidence type="ECO:0000256" key="8">
    <source>
        <dbReference type="ARBA" id="ARBA00023779"/>
    </source>
</evidence>
<dbReference type="HOGENOM" id="CLU_083279_0_0_5"/>
<dbReference type="InterPro" id="IPR005122">
    <property type="entry name" value="Uracil-DNA_glycosylase-like"/>
</dbReference>
<evidence type="ECO:0000256" key="7">
    <source>
        <dbReference type="ARBA" id="ARBA00023204"/>
    </source>
</evidence>
<accession>Q1V2S0</accession>
<dbReference type="Pfam" id="PF03167">
    <property type="entry name" value="UDG"/>
    <property type="match status" value="1"/>
</dbReference>
<dbReference type="EMBL" id="AAPV01000001">
    <property type="protein sequence ID" value="EAS84458.1"/>
    <property type="molecule type" value="Genomic_DNA"/>
</dbReference>
<name>Q1V2S0_PELU1</name>
<protein>
    <recommendedName>
        <fullName evidence="9">Type-5 uracil-DNA glycosylase</fullName>
    </recommendedName>
</protein>
<evidence type="ECO:0000256" key="9">
    <source>
        <dbReference type="ARBA" id="ARBA00023887"/>
    </source>
</evidence>
<comment type="similarity">
    <text evidence="8">Belongs to the uracil-DNA glycosylase (UDG) superfamily. Type 5 (UDGb) family.</text>
</comment>